<dbReference type="PANTHER" id="PTHR30349">
    <property type="entry name" value="PHAGE INTEGRASE-RELATED"/>
    <property type="match status" value="1"/>
</dbReference>
<dbReference type="SUPFAM" id="SSF56349">
    <property type="entry name" value="DNA breaking-rejoining enzymes"/>
    <property type="match status" value="1"/>
</dbReference>
<feature type="domain" description="Tyr recombinase" evidence="4">
    <location>
        <begin position="219"/>
        <end position="418"/>
    </location>
</feature>
<evidence type="ECO:0000256" key="2">
    <source>
        <dbReference type="ARBA" id="ARBA00023125"/>
    </source>
</evidence>
<dbReference type="Proteomes" id="UP000779507">
    <property type="component" value="Unassembled WGS sequence"/>
</dbReference>
<dbReference type="Pfam" id="PF17293">
    <property type="entry name" value="Arm-DNA-bind_5"/>
    <property type="match status" value="1"/>
</dbReference>
<keyword evidence="6" id="KW-1185">Reference proteome</keyword>
<dbReference type="InterPro" id="IPR013762">
    <property type="entry name" value="Integrase-like_cat_sf"/>
</dbReference>
<dbReference type="Gene3D" id="1.10.443.10">
    <property type="entry name" value="Intergrase catalytic core"/>
    <property type="match status" value="1"/>
</dbReference>
<sequence>MKVSYILRADKMSTAGLAPVHVVIHYDGKRLKAGIGEKCRPVNWNQKGQKFCGQMEGKGEANDYLKKLSERLYQLYRKLRGDGTPVTKEALLAVVQPVVAAEVKPAPAEPPMVGRFGDFMDTMRGMGYAPNTLSHYGTVRNTLGRFLASVGRPELPLSEWDMARHQQFVGYLREVQGLADNAVFSTIKDMKAFFRHLESERGEKLALDLAKVQLRYSDPVKVYLTADDLAALASAMLPTWMVSVRDVFLFCCYTGLRFSDVQALHGGNLHALGADGSGGRVLRLIQTKTRTAVSIFLTSAASALLDKYAGPARSGLGAKLMPVRVNTAMNRAIKRVGELAGLTRLVEVVSTPGGRVEKKAVPLFELLSMHTARHTFAVQSLMRGMPVVVLQKVLGHAHIQTTMRYAQVVEEMQHDVMRATWDGPAAPAQRTATDKSALSETICAAESAAA</sequence>
<evidence type="ECO:0000256" key="3">
    <source>
        <dbReference type="ARBA" id="ARBA00023172"/>
    </source>
</evidence>
<dbReference type="Pfam" id="PF00589">
    <property type="entry name" value="Phage_integrase"/>
    <property type="match status" value="1"/>
</dbReference>
<evidence type="ECO:0000259" key="4">
    <source>
        <dbReference type="PROSITE" id="PS51898"/>
    </source>
</evidence>
<dbReference type="CDD" id="cd01185">
    <property type="entry name" value="INTN1_C_like"/>
    <property type="match status" value="1"/>
</dbReference>
<proteinExistence type="inferred from homology"/>
<comment type="similarity">
    <text evidence="1">Belongs to the 'phage' integrase family.</text>
</comment>
<dbReference type="EMBL" id="JABSNP010000009">
    <property type="protein sequence ID" value="NRT19341.1"/>
    <property type="molecule type" value="Genomic_DNA"/>
</dbReference>
<organism evidence="5 6">
    <name type="scientific">Hymenobacter caeli</name>
    <dbReference type="NCBI Taxonomy" id="2735894"/>
    <lineage>
        <taxon>Bacteria</taxon>
        <taxon>Pseudomonadati</taxon>
        <taxon>Bacteroidota</taxon>
        <taxon>Cytophagia</taxon>
        <taxon>Cytophagales</taxon>
        <taxon>Hymenobacteraceae</taxon>
        <taxon>Hymenobacter</taxon>
    </lineage>
</organism>
<keyword evidence="3" id="KW-0233">DNA recombination</keyword>
<name>A0ABX2FS68_9BACT</name>
<gene>
    <name evidence="5" type="ORF">HNP98_002170</name>
</gene>
<dbReference type="PANTHER" id="PTHR30349:SF64">
    <property type="entry name" value="PROPHAGE INTEGRASE INTD-RELATED"/>
    <property type="match status" value="1"/>
</dbReference>
<protein>
    <submittedName>
        <fullName evidence="5">Site-specific recombinase XerD</fullName>
    </submittedName>
</protein>
<dbReference type="InterPro" id="IPR002104">
    <property type="entry name" value="Integrase_catalytic"/>
</dbReference>
<reference evidence="5 6" key="1">
    <citation type="submission" date="2020-05" db="EMBL/GenBank/DDBJ databases">
        <title>Genomic Encyclopedia of Type Strains, Phase IV (KMG-V): Genome sequencing to study the core and pangenomes of soil and plant-associated prokaryotes.</title>
        <authorList>
            <person name="Whitman W."/>
        </authorList>
    </citation>
    <scope>NUCLEOTIDE SEQUENCE [LARGE SCALE GENOMIC DNA]</scope>
    <source>
        <strain evidence="5 6">9A</strain>
    </source>
</reference>
<dbReference type="RefSeq" id="WP_173810075.1">
    <property type="nucleotide sequence ID" value="NZ_JABSNP010000009.1"/>
</dbReference>
<dbReference type="PROSITE" id="PS51898">
    <property type="entry name" value="TYR_RECOMBINASE"/>
    <property type="match status" value="1"/>
</dbReference>
<comment type="caution">
    <text evidence="5">The sequence shown here is derived from an EMBL/GenBank/DDBJ whole genome shotgun (WGS) entry which is preliminary data.</text>
</comment>
<dbReference type="InterPro" id="IPR050090">
    <property type="entry name" value="Tyrosine_recombinase_XerCD"/>
</dbReference>
<dbReference type="InterPro" id="IPR011010">
    <property type="entry name" value="DNA_brk_join_enz"/>
</dbReference>
<dbReference type="InterPro" id="IPR010998">
    <property type="entry name" value="Integrase_recombinase_N"/>
</dbReference>
<evidence type="ECO:0000313" key="5">
    <source>
        <dbReference type="EMBL" id="NRT19341.1"/>
    </source>
</evidence>
<dbReference type="InterPro" id="IPR035386">
    <property type="entry name" value="Arm-DNA-bind_5"/>
</dbReference>
<dbReference type="Gene3D" id="1.10.150.130">
    <property type="match status" value="1"/>
</dbReference>
<evidence type="ECO:0000256" key="1">
    <source>
        <dbReference type="ARBA" id="ARBA00008857"/>
    </source>
</evidence>
<accession>A0ABX2FS68</accession>
<evidence type="ECO:0000313" key="6">
    <source>
        <dbReference type="Proteomes" id="UP000779507"/>
    </source>
</evidence>
<keyword evidence="2" id="KW-0238">DNA-binding</keyword>